<evidence type="ECO:0000256" key="1">
    <source>
        <dbReference type="SAM" id="MobiDB-lite"/>
    </source>
</evidence>
<keyword evidence="3" id="KW-1185">Reference proteome</keyword>
<protein>
    <submittedName>
        <fullName evidence="2">Uncharacterized protein</fullName>
    </submittedName>
</protein>
<dbReference type="Proteomes" id="UP000261540">
    <property type="component" value="Unplaced"/>
</dbReference>
<evidence type="ECO:0000313" key="2">
    <source>
        <dbReference type="Ensembl" id="ENSPKIP00000012831.1"/>
    </source>
</evidence>
<accession>A0A3B3R582</accession>
<sequence length="100" mass="11638">SHREEANRSEPAVRRPRGPCRRRDSPAAAQSRPQAGSRFKADRYRIRANFHFHPEQVKNRTVSVPQMCFHRKAPQKLFTQLTHAAARLGLSRECHFSVRH</sequence>
<evidence type="ECO:0000313" key="3">
    <source>
        <dbReference type="Proteomes" id="UP000261540"/>
    </source>
</evidence>
<organism evidence="2 3">
    <name type="scientific">Paramormyrops kingsleyae</name>
    <dbReference type="NCBI Taxonomy" id="1676925"/>
    <lineage>
        <taxon>Eukaryota</taxon>
        <taxon>Metazoa</taxon>
        <taxon>Chordata</taxon>
        <taxon>Craniata</taxon>
        <taxon>Vertebrata</taxon>
        <taxon>Euteleostomi</taxon>
        <taxon>Actinopterygii</taxon>
        <taxon>Neopterygii</taxon>
        <taxon>Teleostei</taxon>
        <taxon>Osteoglossocephala</taxon>
        <taxon>Osteoglossomorpha</taxon>
        <taxon>Osteoglossiformes</taxon>
        <taxon>Mormyridae</taxon>
        <taxon>Paramormyrops</taxon>
    </lineage>
</organism>
<proteinExistence type="predicted"/>
<name>A0A3B3R582_9TELE</name>
<dbReference type="Ensembl" id="ENSPKIT00000037234.1">
    <property type="protein sequence ID" value="ENSPKIP00000012831.1"/>
    <property type="gene ID" value="ENSPKIG00000000496.1"/>
</dbReference>
<feature type="compositionally biased region" description="Basic and acidic residues" evidence="1">
    <location>
        <begin position="1"/>
        <end position="13"/>
    </location>
</feature>
<reference evidence="2" key="1">
    <citation type="submission" date="2025-08" db="UniProtKB">
        <authorList>
            <consortium name="Ensembl"/>
        </authorList>
    </citation>
    <scope>IDENTIFICATION</scope>
</reference>
<feature type="region of interest" description="Disordered" evidence="1">
    <location>
        <begin position="1"/>
        <end position="40"/>
    </location>
</feature>
<dbReference type="AlphaFoldDB" id="A0A3B3R582"/>
<reference evidence="2" key="2">
    <citation type="submission" date="2025-09" db="UniProtKB">
        <authorList>
            <consortium name="Ensembl"/>
        </authorList>
    </citation>
    <scope>IDENTIFICATION</scope>
</reference>